<dbReference type="EMBL" id="CAAALY010031681">
    <property type="protein sequence ID" value="VEL17235.1"/>
    <property type="molecule type" value="Genomic_DNA"/>
</dbReference>
<keyword evidence="1" id="KW-1133">Transmembrane helix</keyword>
<dbReference type="AlphaFoldDB" id="A0A3S5CFN0"/>
<accession>A0A3S5CFN0</accession>
<gene>
    <name evidence="2" type="ORF">PXEA_LOCUS10675</name>
</gene>
<feature type="transmembrane region" description="Helical" evidence="1">
    <location>
        <begin position="158"/>
        <end position="175"/>
    </location>
</feature>
<evidence type="ECO:0000256" key="1">
    <source>
        <dbReference type="SAM" id="Phobius"/>
    </source>
</evidence>
<proteinExistence type="predicted"/>
<evidence type="ECO:0000313" key="3">
    <source>
        <dbReference type="Proteomes" id="UP000784294"/>
    </source>
</evidence>
<name>A0A3S5CFN0_9PLAT</name>
<keyword evidence="3" id="KW-1185">Reference proteome</keyword>
<protein>
    <submittedName>
        <fullName evidence="2">Uncharacterized protein</fullName>
    </submittedName>
</protein>
<keyword evidence="1" id="KW-0472">Membrane</keyword>
<organism evidence="2 3">
    <name type="scientific">Protopolystoma xenopodis</name>
    <dbReference type="NCBI Taxonomy" id="117903"/>
    <lineage>
        <taxon>Eukaryota</taxon>
        <taxon>Metazoa</taxon>
        <taxon>Spiralia</taxon>
        <taxon>Lophotrochozoa</taxon>
        <taxon>Platyhelminthes</taxon>
        <taxon>Monogenea</taxon>
        <taxon>Polyopisthocotylea</taxon>
        <taxon>Polystomatidea</taxon>
        <taxon>Polystomatidae</taxon>
        <taxon>Protopolystoma</taxon>
    </lineage>
</organism>
<sequence>MTTGRCVIANISVGPKTVWSAPKKSHHQNEHIFSISPPELPSCGKTSTSFRLKHEHRKWTLRLRVSVAKTCPITQLGQVSNFLRELELKPLKFTGDLSNYSGVMTKPHQGSELTRHSSPVHDVKPKSAGFLSTGRRFESRHMRSAQTGRFMPRKRPNILTVPVGLLFTICWGYLIEEQDVTSPRPQSRRLHYA</sequence>
<keyword evidence="1" id="KW-0812">Transmembrane</keyword>
<dbReference type="Proteomes" id="UP000784294">
    <property type="component" value="Unassembled WGS sequence"/>
</dbReference>
<reference evidence="2" key="1">
    <citation type="submission" date="2018-11" db="EMBL/GenBank/DDBJ databases">
        <authorList>
            <consortium name="Pathogen Informatics"/>
        </authorList>
    </citation>
    <scope>NUCLEOTIDE SEQUENCE</scope>
</reference>
<evidence type="ECO:0000313" key="2">
    <source>
        <dbReference type="EMBL" id="VEL17235.1"/>
    </source>
</evidence>
<comment type="caution">
    <text evidence="2">The sequence shown here is derived from an EMBL/GenBank/DDBJ whole genome shotgun (WGS) entry which is preliminary data.</text>
</comment>